<evidence type="ECO:0000313" key="1">
    <source>
        <dbReference type="EMBL" id="KAL2833308.1"/>
    </source>
</evidence>
<sequence>MGFIRHPDVQQHPGFGRVSRLAPPARFSDMACQELMEVLGFHAPPPILRRLCLARGSDDPLDPTTVTPGVLFPRIGDEIPPMRLMTVELQYSPAVQKLHNASYLALAACWRLSTGSDPAHR</sequence>
<organism evidence="1 2">
    <name type="scientific">Aspergillus cavernicola</name>
    <dbReference type="NCBI Taxonomy" id="176166"/>
    <lineage>
        <taxon>Eukaryota</taxon>
        <taxon>Fungi</taxon>
        <taxon>Dikarya</taxon>
        <taxon>Ascomycota</taxon>
        <taxon>Pezizomycotina</taxon>
        <taxon>Eurotiomycetes</taxon>
        <taxon>Eurotiomycetidae</taxon>
        <taxon>Eurotiales</taxon>
        <taxon>Aspergillaceae</taxon>
        <taxon>Aspergillus</taxon>
        <taxon>Aspergillus subgen. Nidulantes</taxon>
    </lineage>
</organism>
<dbReference type="Proteomes" id="UP001610335">
    <property type="component" value="Unassembled WGS sequence"/>
</dbReference>
<protein>
    <submittedName>
        <fullName evidence="1">Uncharacterized protein</fullName>
    </submittedName>
</protein>
<proteinExistence type="predicted"/>
<gene>
    <name evidence="1" type="ORF">BDW59DRAFT_156812</name>
</gene>
<name>A0ABR4J2M0_9EURO</name>
<evidence type="ECO:0000313" key="2">
    <source>
        <dbReference type="Proteomes" id="UP001610335"/>
    </source>
</evidence>
<comment type="caution">
    <text evidence="1">The sequence shown here is derived from an EMBL/GenBank/DDBJ whole genome shotgun (WGS) entry which is preliminary data.</text>
</comment>
<keyword evidence="2" id="KW-1185">Reference proteome</keyword>
<accession>A0ABR4J2M0</accession>
<dbReference type="EMBL" id="JBFXLS010000004">
    <property type="protein sequence ID" value="KAL2833308.1"/>
    <property type="molecule type" value="Genomic_DNA"/>
</dbReference>
<reference evidence="1 2" key="1">
    <citation type="submission" date="2024-07" db="EMBL/GenBank/DDBJ databases">
        <title>Section-level genome sequencing and comparative genomics of Aspergillus sections Usti and Cavernicolus.</title>
        <authorList>
            <consortium name="Lawrence Berkeley National Laboratory"/>
            <person name="Nybo J.L."/>
            <person name="Vesth T.C."/>
            <person name="Theobald S."/>
            <person name="Frisvad J.C."/>
            <person name="Larsen T.O."/>
            <person name="Kjaerboelling I."/>
            <person name="Rothschild-Mancinelli K."/>
            <person name="Lyhne E.K."/>
            <person name="Kogle M.E."/>
            <person name="Barry K."/>
            <person name="Clum A."/>
            <person name="Na H."/>
            <person name="Ledsgaard L."/>
            <person name="Lin J."/>
            <person name="Lipzen A."/>
            <person name="Kuo A."/>
            <person name="Riley R."/>
            <person name="Mondo S."/>
            <person name="LaButti K."/>
            <person name="Haridas S."/>
            <person name="Pangalinan J."/>
            <person name="Salamov A.A."/>
            <person name="Simmons B.A."/>
            <person name="Magnuson J.K."/>
            <person name="Chen J."/>
            <person name="Drula E."/>
            <person name="Henrissat B."/>
            <person name="Wiebenga A."/>
            <person name="Lubbers R.J."/>
            <person name="Gomes A.C."/>
            <person name="Makela M.R."/>
            <person name="Stajich J."/>
            <person name="Grigoriev I.V."/>
            <person name="Mortensen U.H."/>
            <person name="De vries R.P."/>
            <person name="Baker S.E."/>
            <person name="Andersen M.R."/>
        </authorList>
    </citation>
    <scope>NUCLEOTIDE SEQUENCE [LARGE SCALE GENOMIC DNA]</scope>
    <source>
        <strain evidence="1 2">CBS 600.67</strain>
    </source>
</reference>